<dbReference type="SFLD" id="SFLDS00003">
    <property type="entry name" value="Haloacid_Dehalogenase"/>
    <property type="match status" value="1"/>
</dbReference>
<dbReference type="Gene3D" id="3.60.10.10">
    <property type="entry name" value="Endonuclease/exonuclease/phosphatase"/>
    <property type="match status" value="1"/>
</dbReference>
<dbReference type="SFLD" id="SFLDG01125">
    <property type="entry name" value="C1.1:_Acid_Phosphatase_Like"/>
    <property type="match status" value="1"/>
</dbReference>
<evidence type="ECO:0000313" key="3">
    <source>
        <dbReference type="EMBL" id="MDR7270119.1"/>
    </source>
</evidence>
<dbReference type="PANTHER" id="PTHR31284:SF10">
    <property type="entry name" value="ACID PHOSPHATASE-LIKE PROTEIN"/>
    <property type="match status" value="1"/>
</dbReference>
<evidence type="ECO:0000313" key="4">
    <source>
        <dbReference type="Proteomes" id="UP001180453"/>
    </source>
</evidence>
<dbReference type="EMBL" id="JAVDXU010000002">
    <property type="protein sequence ID" value="MDR7270119.1"/>
    <property type="molecule type" value="Genomic_DNA"/>
</dbReference>
<evidence type="ECO:0000256" key="1">
    <source>
        <dbReference type="ARBA" id="ARBA00022729"/>
    </source>
</evidence>
<sequence length="627" mass="67258">MAGKHWIALVVGLFVGVASAAGPTELNVAQLNSVLWTQQAIEHQAATIAAYRAAGTALLTVSKQASWASLEQGAASTGRKAVVMDIDETVLDNSAYNAWLIQKGEQWSSPTWEDWVALEKAVALPGAVEFVKLAKKLKVDVFFITNRECVPRATDPCPALTHTRNNLIRLGFERAADPDALMLKKQKPEWEASDKTKRRQVVADTHKIVMLVGDDMGDFLPVANVTALRAGSPDLATARAMTQLGKRWFVIPNPMYGSWEKAVPATVAGRVSALKPPEGWAVPAPGPVPISAGSTLKVATWNMAWFANDVLTAAQAQNCREEAKAKPGLDDRPSVECRKGAPFRQFVDYERMAIHAKVLDADIVGIQEVQGLPAIQKIFDGDLAATSSNAGALIPKGTYFLAAYSQGGWQKAALAIRRSVLDPSFAPVVKEFVSLGDALPRDRRGGLEVSLKLKDGSMLTVLSVHLKSRCAEDPLDANTDHCRQLSQQAPTLAAWIAQKEVTRERYIVLGDFNRSFASPAERACSPATGDCKMHSLGAWIDGGDFSAAPVVLATAGVKHPAGCFDTRFAGDAIEHIVLGGGAETLLVPQSARTIPYVDPATGLPITDHKKAVALYSDHCAVAVEIKP</sequence>
<dbReference type="PANTHER" id="PTHR31284">
    <property type="entry name" value="ACID PHOSPHATASE-LIKE PROTEIN"/>
    <property type="match status" value="1"/>
</dbReference>
<feature type="signal peptide" evidence="2">
    <location>
        <begin position="1"/>
        <end position="20"/>
    </location>
</feature>
<dbReference type="InterPro" id="IPR036412">
    <property type="entry name" value="HAD-like_sf"/>
</dbReference>
<accession>A0ABU1YMQ1</accession>
<keyword evidence="4" id="KW-1185">Reference proteome</keyword>
<name>A0ABU1YMQ1_ROSSA</name>
<keyword evidence="1 2" id="KW-0732">Signal</keyword>
<dbReference type="InterPro" id="IPR005519">
    <property type="entry name" value="Acid_phosphat_B-like"/>
</dbReference>
<dbReference type="SUPFAM" id="SSF56219">
    <property type="entry name" value="DNase I-like"/>
    <property type="match status" value="1"/>
</dbReference>
<evidence type="ECO:0000256" key="2">
    <source>
        <dbReference type="SAM" id="SignalP"/>
    </source>
</evidence>
<reference evidence="3 4" key="1">
    <citation type="submission" date="2023-07" db="EMBL/GenBank/DDBJ databases">
        <title>Sorghum-associated microbial communities from plants grown in Nebraska, USA.</title>
        <authorList>
            <person name="Schachtman D."/>
        </authorList>
    </citation>
    <scope>NUCLEOTIDE SEQUENCE [LARGE SCALE GENOMIC DNA]</scope>
    <source>
        <strain evidence="3 4">BE314</strain>
    </source>
</reference>
<dbReference type="InterPro" id="IPR023214">
    <property type="entry name" value="HAD_sf"/>
</dbReference>
<protein>
    <submittedName>
        <fullName evidence="3">5'-nucleotidase (Lipoprotein e(P4) family)</fullName>
    </submittedName>
</protein>
<dbReference type="Pfam" id="PF03767">
    <property type="entry name" value="Acid_phosphat_B"/>
    <property type="match status" value="1"/>
</dbReference>
<dbReference type="RefSeq" id="WP_310265689.1">
    <property type="nucleotide sequence ID" value="NZ_JAVDXU010000002.1"/>
</dbReference>
<proteinExistence type="predicted"/>
<dbReference type="InterPro" id="IPR036691">
    <property type="entry name" value="Endo/exonu/phosph_ase_sf"/>
</dbReference>
<gene>
    <name evidence="3" type="ORF">J2X20_002777</name>
</gene>
<organism evidence="3 4">
    <name type="scientific">Roseateles saccharophilus</name>
    <name type="common">Pseudomonas saccharophila</name>
    <dbReference type="NCBI Taxonomy" id="304"/>
    <lineage>
        <taxon>Bacteria</taxon>
        <taxon>Pseudomonadati</taxon>
        <taxon>Pseudomonadota</taxon>
        <taxon>Betaproteobacteria</taxon>
        <taxon>Burkholderiales</taxon>
        <taxon>Sphaerotilaceae</taxon>
        <taxon>Roseateles</taxon>
    </lineage>
</organism>
<dbReference type="InterPro" id="IPR006423">
    <property type="entry name" value="Lipo_e_P4"/>
</dbReference>
<comment type="caution">
    <text evidence="3">The sequence shown here is derived from an EMBL/GenBank/DDBJ whole genome shotgun (WGS) entry which is preliminary data.</text>
</comment>
<feature type="chain" id="PRO_5047454537" evidence="2">
    <location>
        <begin position="21"/>
        <end position="627"/>
    </location>
</feature>
<dbReference type="Gene3D" id="3.40.50.1000">
    <property type="entry name" value="HAD superfamily/HAD-like"/>
    <property type="match status" value="1"/>
</dbReference>
<dbReference type="Proteomes" id="UP001180453">
    <property type="component" value="Unassembled WGS sequence"/>
</dbReference>
<dbReference type="SUPFAM" id="SSF56784">
    <property type="entry name" value="HAD-like"/>
    <property type="match status" value="1"/>
</dbReference>